<sequence length="308" mass="32766">MALPPPSCPPSCPPSPPPSPLTVGILLFPHLTALDALGPFEVFARAPDTRVLLVSSAPSSPPPSAPPSPVTSDAGLLLLPHVPSLALCPPLHVLLVPGGPGQVAMMENEHVLGWIEHQARTSCMYVTSVCTGSLVLAAVGKRENKGRGGLLLQRDGVRATTHWMFLDQLRQMGVEAVKGERVVRTTTTVPCWEEGKAEAVGKTRDVVIYTGGGVTAGIDFAFAVVRDVWGEDVAQSIQLQLEYFPAVPSGLLTCRPETLGKGQSEGQKRVLQSVESKAQDLKKERARVCARIKARLDGEGEVRGNART</sequence>
<gene>
    <name evidence="3" type="ORF">NSK_007466</name>
</gene>
<evidence type="ECO:0000313" key="3">
    <source>
        <dbReference type="EMBL" id="TFJ81198.1"/>
    </source>
</evidence>
<dbReference type="OrthoDB" id="543156at2759"/>
<dbReference type="Proteomes" id="UP000355283">
    <property type="component" value="Unassembled WGS sequence"/>
</dbReference>
<dbReference type="SUPFAM" id="SSF52317">
    <property type="entry name" value="Class I glutamine amidotransferase-like"/>
    <property type="match status" value="1"/>
</dbReference>
<comment type="caution">
    <text evidence="3">The sequence shown here is derived from an EMBL/GenBank/DDBJ whole genome shotgun (WGS) entry which is preliminary data.</text>
</comment>
<dbReference type="InterPro" id="IPR002818">
    <property type="entry name" value="DJ-1/PfpI"/>
</dbReference>
<feature type="coiled-coil region" evidence="1">
    <location>
        <begin position="264"/>
        <end position="291"/>
    </location>
</feature>
<dbReference type="InterPro" id="IPR052158">
    <property type="entry name" value="INH-QAR"/>
</dbReference>
<name>A0A4D9CXG5_9STRA</name>
<dbReference type="AlphaFoldDB" id="A0A4D9CXG5"/>
<reference evidence="3 4" key="1">
    <citation type="submission" date="2019-01" db="EMBL/GenBank/DDBJ databases">
        <title>Nuclear Genome Assembly of the Microalgal Biofuel strain Nannochloropsis salina CCMP1776.</title>
        <authorList>
            <person name="Hovde B."/>
        </authorList>
    </citation>
    <scope>NUCLEOTIDE SEQUENCE [LARGE SCALE GENOMIC DNA]</scope>
    <source>
        <strain evidence="3 4">CCMP1776</strain>
    </source>
</reference>
<dbReference type="PANTHER" id="PTHR43130:SF2">
    <property type="entry name" value="DJ-1_PFPI DOMAIN-CONTAINING PROTEIN"/>
    <property type="match status" value="1"/>
</dbReference>
<dbReference type="GO" id="GO:0006355">
    <property type="term" value="P:regulation of DNA-templated transcription"/>
    <property type="evidence" value="ECO:0007669"/>
    <property type="project" value="TreeGrafter"/>
</dbReference>
<proteinExistence type="predicted"/>
<organism evidence="3 4">
    <name type="scientific">Nannochloropsis salina CCMP1776</name>
    <dbReference type="NCBI Taxonomy" id="1027361"/>
    <lineage>
        <taxon>Eukaryota</taxon>
        <taxon>Sar</taxon>
        <taxon>Stramenopiles</taxon>
        <taxon>Ochrophyta</taxon>
        <taxon>Eustigmatophyceae</taxon>
        <taxon>Eustigmatales</taxon>
        <taxon>Monodopsidaceae</taxon>
        <taxon>Microchloropsis</taxon>
        <taxon>Microchloropsis salina</taxon>
    </lineage>
</organism>
<dbReference type="PANTHER" id="PTHR43130">
    <property type="entry name" value="ARAC-FAMILY TRANSCRIPTIONAL REGULATOR"/>
    <property type="match status" value="1"/>
</dbReference>
<feature type="domain" description="DJ-1/PfpI" evidence="2">
    <location>
        <begin position="23"/>
        <end position="225"/>
    </location>
</feature>
<keyword evidence="1" id="KW-0175">Coiled coil</keyword>
<dbReference type="CDD" id="cd03139">
    <property type="entry name" value="GATase1_PfpI_2"/>
    <property type="match status" value="1"/>
</dbReference>
<protein>
    <recommendedName>
        <fullName evidence="2">DJ-1/PfpI domain-containing protein</fullName>
    </recommendedName>
</protein>
<dbReference type="EMBL" id="SDOX01000133">
    <property type="protein sequence ID" value="TFJ81198.1"/>
    <property type="molecule type" value="Genomic_DNA"/>
</dbReference>
<accession>A0A4D9CXG5</accession>
<evidence type="ECO:0000313" key="4">
    <source>
        <dbReference type="Proteomes" id="UP000355283"/>
    </source>
</evidence>
<evidence type="ECO:0000259" key="2">
    <source>
        <dbReference type="Pfam" id="PF01965"/>
    </source>
</evidence>
<dbReference type="Pfam" id="PF01965">
    <property type="entry name" value="DJ-1_PfpI"/>
    <property type="match status" value="1"/>
</dbReference>
<dbReference type="InterPro" id="IPR029062">
    <property type="entry name" value="Class_I_gatase-like"/>
</dbReference>
<dbReference type="Gene3D" id="3.40.50.880">
    <property type="match status" value="1"/>
</dbReference>
<keyword evidence="4" id="KW-1185">Reference proteome</keyword>
<evidence type="ECO:0000256" key="1">
    <source>
        <dbReference type="SAM" id="Coils"/>
    </source>
</evidence>